<reference evidence="4 5" key="1">
    <citation type="submission" date="2022-12" db="EMBL/GenBank/DDBJ databases">
        <title>Metagenome assembled genome from gulf of manar.</title>
        <authorList>
            <person name="Kohli P."/>
            <person name="Pk S."/>
            <person name="Venkata Ramana C."/>
            <person name="Sasikala C."/>
        </authorList>
    </citation>
    <scope>NUCLEOTIDE SEQUENCE [LARGE SCALE GENOMIC DNA]</scope>
    <source>
        <strain evidence="4">JB008</strain>
    </source>
</reference>
<dbReference type="InterPro" id="IPR011234">
    <property type="entry name" value="Fumarylacetoacetase-like_C"/>
</dbReference>
<evidence type="ECO:0000259" key="3">
    <source>
        <dbReference type="Pfam" id="PF01557"/>
    </source>
</evidence>
<comment type="caution">
    <text evidence="4">The sequence shown here is derived from an EMBL/GenBank/DDBJ whole genome shotgun (WGS) entry which is preliminary data.</text>
</comment>
<dbReference type="Gene3D" id="3.90.850.10">
    <property type="entry name" value="Fumarylacetoacetase-like, C-terminal domain"/>
    <property type="match status" value="1"/>
</dbReference>
<comment type="similarity">
    <text evidence="1">Belongs to the FAH family.</text>
</comment>
<dbReference type="FunFam" id="3.90.850.10:FF:000002">
    <property type="entry name" value="2-hydroxyhepta-2,4-diene-1,7-dioate isomerase"/>
    <property type="match status" value="1"/>
</dbReference>
<dbReference type="PANTHER" id="PTHR11820">
    <property type="entry name" value="ACYLPYRUVASE"/>
    <property type="match status" value="1"/>
</dbReference>
<evidence type="ECO:0000313" key="5">
    <source>
        <dbReference type="Proteomes" id="UP001221217"/>
    </source>
</evidence>
<evidence type="ECO:0000256" key="2">
    <source>
        <dbReference type="ARBA" id="ARBA00022723"/>
    </source>
</evidence>
<feature type="domain" description="Fumarylacetoacetase-like C-terminal" evidence="3">
    <location>
        <begin position="19"/>
        <end position="233"/>
    </location>
</feature>
<evidence type="ECO:0000256" key="1">
    <source>
        <dbReference type="ARBA" id="ARBA00010211"/>
    </source>
</evidence>
<dbReference type="GO" id="GO:0016853">
    <property type="term" value="F:isomerase activity"/>
    <property type="evidence" value="ECO:0007669"/>
    <property type="project" value="UniProtKB-ARBA"/>
</dbReference>
<dbReference type="EMBL" id="JAQQAL010000011">
    <property type="protein sequence ID" value="MDC7226111.1"/>
    <property type="molecule type" value="Genomic_DNA"/>
</dbReference>
<name>A0AAJ1MJT3_9SPIO</name>
<dbReference type="GO" id="GO:0046872">
    <property type="term" value="F:metal ion binding"/>
    <property type="evidence" value="ECO:0007669"/>
    <property type="project" value="UniProtKB-KW"/>
</dbReference>
<keyword evidence="4" id="KW-0378">Hydrolase</keyword>
<protein>
    <submittedName>
        <fullName evidence="4">Fumarylacetoacetate hydrolase family protein</fullName>
    </submittedName>
</protein>
<dbReference type="AlphaFoldDB" id="A0AAJ1MJT3"/>
<sequence length="235" mass="25912">MIELPILNSEEKYKLKPGKIVALGLNYSEHVKESVSILAGGYKPETPTEPVIFPKASSSLIGPEENIIIPAFIDNYDFEEPRTDYEAELAFIISKDCRNVQEEDAIDYIYGFTCLNDVSQRNLQTGDKAGWFRGKSLDTYCPVGPVIVRTEDIGNPDNLDIVCRLNGQTVQSGNTNQMIFGIKQIVSILSSWFTLEAGDLISTGTPKGVGLIKEGDLVEVEIENIGVLRNPVVRA</sequence>
<dbReference type="Proteomes" id="UP001221217">
    <property type="component" value="Unassembled WGS sequence"/>
</dbReference>
<dbReference type="GO" id="GO:0019752">
    <property type="term" value="P:carboxylic acid metabolic process"/>
    <property type="evidence" value="ECO:0007669"/>
    <property type="project" value="UniProtKB-ARBA"/>
</dbReference>
<dbReference type="Pfam" id="PF01557">
    <property type="entry name" value="FAA_hydrolase"/>
    <property type="match status" value="1"/>
</dbReference>
<proteinExistence type="inferred from homology"/>
<keyword evidence="2" id="KW-0479">Metal-binding</keyword>
<accession>A0AAJ1MJT3</accession>
<gene>
    <name evidence="4" type="ORF">PQJ61_05030</name>
</gene>
<dbReference type="InterPro" id="IPR036663">
    <property type="entry name" value="Fumarylacetoacetase_C_sf"/>
</dbReference>
<organism evidence="4 5">
    <name type="scientific">Candidatus Thalassospirochaeta sargassi</name>
    <dbReference type="NCBI Taxonomy" id="3119039"/>
    <lineage>
        <taxon>Bacteria</taxon>
        <taxon>Pseudomonadati</taxon>
        <taxon>Spirochaetota</taxon>
        <taxon>Spirochaetia</taxon>
        <taxon>Spirochaetales</taxon>
        <taxon>Spirochaetaceae</taxon>
        <taxon>Candidatus Thalassospirochaeta</taxon>
    </lineage>
</organism>
<dbReference type="PANTHER" id="PTHR11820:SF7">
    <property type="entry name" value="ACYLPYRUVASE FAHD1, MITOCHONDRIAL"/>
    <property type="match status" value="1"/>
</dbReference>
<dbReference type="GO" id="GO:0018773">
    <property type="term" value="F:acetylpyruvate hydrolase activity"/>
    <property type="evidence" value="ECO:0007669"/>
    <property type="project" value="TreeGrafter"/>
</dbReference>
<evidence type="ECO:0000313" key="4">
    <source>
        <dbReference type="EMBL" id="MDC7226111.1"/>
    </source>
</evidence>
<dbReference type="SUPFAM" id="SSF56529">
    <property type="entry name" value="FAH"/>
    <property type="match status" value="1"/>
</dbReference>